<dbReference type="RefSeq" id="WP_053602245.1">
    <property type="nucleotide sequence ID" value="NZ_CP012600.1"/>
</dbReference>
<evidence type="ECO:0000313" key="3">
    <source>
        <dbReference type="EMBL" id="ALC80512.1"/>
    </source>
</evidence>
<reference evidence="3 4" key="2">
    <citation type="journal article" date="2016" name="Int. J. Syst. Evol. Microbiol.">
        <title>Bacillus gobiensis sp. nov., isolated from a soil sample.</title>
        <authorList>
            <person name="Liu B."/>
            <person name="Liu G.H."/>
            <person name="Cetin S."/>
            <person name="Schumann P."/>
            <person name="Pan Z.Z."/>
            <person name="Chen Q.Q."/>
        </authorList>
    </citation>
    <scope>NUCLEOTIDE SEQUENCE [LARGE SCALE GENOMIC DNA]</scope>
    <source>
        <strain evidence="3 4">FJAT-4402</strain>
    </source>
</reference>
<accession>A0A0M3R8Y8</accession>
<dbReference type="InterPro" id="IPR014247">
    <property type="entry name" value="Spore_lipoprot_YhcN/YlaJ"/>
</dbReference>
<feature type="compositionally biased region" description="Low complexity" evidence="1">
    <location>
        <begin position="52"/>
        <end position="73"/>
    </location>
</feature>
<name>A0A0M3R8Y8_9BACI</name>
<dbReference type="AlphaFoldDB" id="A0A0M3R8Y8"/>
<gene>
    <name evidence="3" type="ORF">AM592_02115</name>
</gene>
<evidence type="ECO:0000313" key="4">
    <source>
        <dbReference type="Proteomes" id="UP000067625"/>
    </source>
</evidence>
<evidence type="ECO:0008006" key="5">
    <source>
        <dbReference type="Google" id="ProtNLM"/>
    </source>
</evidence>
<proteinExistence type="predicted"/>
<dbReference type="EMBL" id="CP012600">
    <property type="protein sequence ID" value="ALC80512.1"/>
    <property type="molecule type" value="Genomic_DNA"/>
</dbReference>
<organism evidence="3 4">
    <name type="scientific">Bacillus gobiensis</name>
    <dbReference type="NCBI Taxonomy" id="1441095"/>
    <lineage>
        <taxon>Bacteria</taxon>
        <taxon>Bacillati</taxon>
        <taxon>Bacillota</taxon>
        <taxon>Bacilli</taxon>
        <taxon>Bacillales</taxon>
        <taxon>Bacillaceae</taxon>
        <taxon>Bacillus</taxon>
    </lineage>
</organism>
<dbReference type="Proteomes" id="UP000067625">
    <property type="component" value="Chromosome"/>
</dbReference>
<feature type="region of interest" description="Disordered" evidence="1">
    <location>
        <begin position="23"/>
        <end position="73"/>
    </location>
</feature>
<dbReference type="STRING" id="1441095.AM592_02115"/>
<dbReference type="InterPro" id="IPR019076">
    <property type="entry name" value="Spore_lipoprot_YhcN/YlaJ-like"/>
</dbReference>
<feature type="signal peptide" evidence="2">
    <location>
        <begin position="1"/>
        <end position="19"/>
    </location>
</feature>
<keyword evidence="4" id="KW-1185">Reference proteome</keyword>
<dbReference type="PROSITE" id="PS51257">
    <property type="entry name" value="PROKAR_LIPOPROTEIN"/>
    <property type="match status" value="1"/>
</dbReference>
<keyword evidence="2" id="KW-0732">Signal</keyword>
<dbReference type="Pfam" id="PF09580">
    <property type="entry name" value="Spore_YhcN_YlaJ"/>
    <property type="match status" value="1"/>
</dbReference>
<feature type="chain" id="PRO_5039169407" description="Sporulation protein" evidence="2">
    <location>
        <begin position="20"/>
        <end position="184"/>
    </location>
</feature>
<dbReference type="PATRIC" id="fig|1441095.3.peg.457"/>
<dbReference type="NCBIfam" id="TIGR02898">
    <property type="entry name" value="spore_YhcN_YlaJ"/>
    <property type="match status" value="1"/>
</dbReference>
<sequence>MINKKLALSAILVPFILTAGCGMNNAGDNGRRDNNPYENVNYRDMNRPDNVGNDMADDNQNQGNQNQGNQNEDNQMKVADEAADKVNEVEGVENATVIVTENNAFVAVALEGNKEGNITDDVKNKISDKVKSTDESINNVYVSANPDFFDRMQDYGNRINQGEPIAGFFDEFGETVRRVFPTAE</sequence>
<evidence type="ECO:0000256" key="2">
    <source>
        <dbReference type="SAM" id="SignalP"/>
    </source>
</evidence>
<dbReference type="OrthoDB" id="1707228at2"/>
<dbReference type="GO" id="GO:0030435">
    <property type="term" value="P:sporulation resulting in formation of a cellular spore"/>
    <property type="evidence" value="ECO:0007669"/>
    <property type="project" value="InterPro"/>
</dbReference>
<protein>
    <recommendedName>
        <fullName evidence="5">Sporulation protein</fullName>
    </recommendedName>
</protein>
<evidence type="ECO:0000256" key="1">
    <source>
        <dbReference type="SAM" id="MobiDB-lite"/>
    </source>
</evidence>
<reference evidence="4" key="1">
    <citation type="submission" date="2015-08" db="EMBL/GenBank/DDBJ databases">
        <title>Genome sequencing project for genomic taxonomy and phylogenomics of Bacillus-like bacteria.</title>
        <authorList>
            <person name="Liu B."/>
            <person name="Wang J."/>
            <person name="Zhu Y."/>
            <person name="Liu G."/>
            <person name="Chen Q."/>
            <person name="Chen Z."/>
            <person name="Lan J."/>
            <person name="Che J."/>
            <person name="Ge C."/>
            <person name="Shi H."/>
            <person name="Pan Z."/>
            <person name="Liu X."/>
        </authorList>
    </citation>
    <scope>NUCLEOTIDE SEQUENCE [LARGE SCALE GENOMIC DNA]</scope>
    <source>
        <strain evidence="4">FJAT-4402</strain>
    </source>
</reference>